<accession>A0ACB9WN49</accession>
<comment type="caution">
    <text evidence="1">The sequence shown here is derived from an EMBL/GenBank/DDBJ whole genome shotgun (WGS) entry which is preliminary data.</text>
</comment>
<reference evidence="1" key="1">
    <citation type="submission" date="2022-05" db="EMBL/GenBank/DDBJ databases">
        <title>Chromosome-level genome of Chaenocephalus aceratus.</title>
        <authorList>
            <person name="Park H."/>
        </authorList>
    </citation>
    <scope>NUCLEOTIDE SEQUENCE</scope>
    <source>
        <strain evidence="1">KU_202001</strain>
    </source>
</reference>
<dbReference type="EMBL" id="CM043798">
    <property type="protein sequence ID" value="KAI4814573.1"/>
    <property type="molecule type" value="Genomic_DNA"/>
</dbReference>
<name>A0ACB9WN49_CHAAC</name>
<feature type="non-terminal residue" evidence="1">
    <location>
        <position position="74"/>
    </location>
</feature>
<evidence type="ECO:0000313" key="2">
    <source>
        <dbReference type="Proteomes" id="UP001057452"/>
    </source>
</evidence>
<proteinExistence type="predicted"/>
<gene>
    <name evidence="1" type="ORF">KUCAC02_003763</name>
</gene>
<protein>
    <submittedName>
        <fullName evidence="1">Uncharacterized protein</fullName>
    </submittedName>
</protein>
<dbReference type="Proteomes" id="UP001057452">
    <property type="component" value="Chromosome 14"/>
</dbReference>
<evidence type="ECO:0000313" key="1">
    <source>
        <dbReference type="EMBL" id="KAI4814573.1"/>
    </source>
</evidence>
<organism evidence="1 2">
    <name type="scientific">Chaenocephalus aceratus</name>
    <name type="common">Blackfin icefish</name>
    <name type="synonym">Chaenichthys aceratus</name>
    <dbReference type="NCBI Taxonomy" id="36190"/>
    <lineage>
        <taxon>Eukaryota</taxon>
        <taxon>Metazoa</taxon>
        <taxon>Chordata</taxon>
        <taxon>Craniata</taxon>
        <taxon>Vertebrata</taxon>
        <taxon>Euteleostomi</taxon>
        <taxon>Actinopterygii</taxon>
        <taxon>Neopterygii</taxon>
        <taxon>Teleostei</taxon>
        <taxon>Neoteleostei</taxon>
        <taxon>Acanthomorphata</taxon>
        <taxon>Eupercaria</taxon>
        <taxon>Perciformes</taxon>
        <taxon>Notothenioidei</taxon>
        <taxon>Channichthyidae</taxon>
        <taxon>Chaenocephalus</taxon>
    </lineage>
</organism>
<keyword evidence="2" id="KW-1185">Reference proteome</keyword>
<sequence>RQEHNVPRTQSLIRRVTGFSQHCRHWASFETSEVSPMQEHDLFSCVALAQMIRKEAPAPRLTDDNTATLCLCEL</sequence>
<feature type="non-terminal residue" evidence="1">
    <location>
        <position position="1"/>
    </location>
</feature>